<protein>
    <submittedName>
        <fullName evidence="1">Uncharacterized protein</fullName>
    </submittedName>
</protein>
<reference evidence="1 2" key="1">
    <citation type="submission" date="2014-04" db="EMBL/GenBank/DDBJ databases">
        <title>Aquimarina sp. 22II-S11-z7 Genome Sequencing.</title>
        <authorList>
            <person name="Lai Q."/>
        </authorList>
    </citation>
    <scope>NUCLEOTIDE SEQUENCE [LARGE SCALE GENOMIC DNA]</scope>
    <source>
        <strain evidence="1 2">22II-S11-z7</strain>
    </source>
</reference>
<name>A0A023BTW7_9FLAO</name>
<proteinExistence type="predicted"/>
<accession>A0A023BTW7</accession>
<dbReference type="eggNOG" id="ENOG502ZXWZ">
    <property type="taxonomic scope" value="Bacteria"/>
</dbReference>
<dbReference type="AlphaFoldDB" id="A0A023BTW7"/>
<sequence>MKKRNTNKQVETIQQNSGCCGSEPIETQSAQSSCCVQPTDGSSCCDKDESKEINIEKTGCC</sequence>
<organism evidence="1 2">
    <name type="scientific">Aquimarina atlantica</name>
    <dbReference type="NCBI Taxonomy" id="1317122"/>
    <lineage>
        <taxon>Bacteria</taxon>
        <taxon>Pseudomonadati</taxon>
        <taxon>Bacteroidota</taxon>
        <taxon>Flavobacteriia</taxon>
        <taxon>Flavobacteriales</taxon>
        <taxon>Flavobacteriaceae</taxon>
        <taxon>Aquimarina</taxon>
    </lineage>
</organism>
<dbReference type="EMBL" id="AQRA01000005">
    <property type="protein sequence ID" value="EZH73457.1"/>
    <property type="molecule type" value="Genomic_DNA"/>
</dbReference>
<dbReference type="RefSeq" id="WP_034242156.1">
    <property type="nucleotide sequence ID" value="NZ_AQRA01000005.1"/>
</dbReference>
<dbReference type="Proteomes" id="UP000023541">
    <property type="component" value="Unassembled WGS sequence"/>
</dbReference>
<keyword evidence="2" id="KW-1185">Reference proteome</keyword>
<evidence type="ECO:0000313" key="2">
    <source>
        <dbReference type="Proteomes" id="UP000023541"/>
    </source>
</evidence>
<evidence type="ECO:0000313" key="1">
    <source>
        <dbReference type="EMBL" id="EZH73457.1"/>
    </source>
</evidence>
<dbReference type="STRING" id="1317122.ATO12_16080"/>
<comment type="caution">
    <text evidence="1">The sequence shown here is derived from an EMBL/GenBank/DDBJ whole genome shotgun (WGS) entry which is preliminary data.</text>
</comment>
<dbReference type="OrthoDB" id="1164532at2"/>
<gene>
    <name evidence="1" type="ORF">ATO12_16080</name>
</gene>